<accession>A0A8S1P121</accession>
<organism evidence="1 2">
    <name type="scientific">Paramecium sonneborni</name>
    <dbReference type="NCBI Taxonomy" id="65129"/>
    <lineage>
        <taxon>Eukaryota</taxon>
        <taxon>Sar</taxon>
        <taxon>Alveolata</taxon>
        <taxon>Ciliophora</taxon>
        <taxon>Intramacronucleata</taxon>
        <taxon>Oligohymenophorea</taxon>
        <taxon>Peniculida</taxon>
        <taxon>Parameciidae</taxon>
        <taxon>Paramecium</taxon>
    </lineage>
</organism>
<protein>
    <submittedName>
        <fullName evidence="1">Uncharacterized protein</fullName>
    </submittedName>
</protein>
<name>A0A8S1P121_9CILI</name>
<sequence length="133" mass="16162">MEGEAQYFRKYQDERAEVQRVLSLGDEYNFEKAKDLCFAELRQYQEIRQEEYIQELDFQQIRIIRIGIHIIYTENLITLFDSLLRRKLKNDDALIKIIKTLEQQLYIDLKSLFQPLSNRLSIVLGRYYSFERI</sequence>
<evidence type="ECO:0000313" key="1">
    <source>
        <dbReference type="EMBL" id="CAD8094024.1"/>
    </source>
</evidence>
<comment type="caution">
    <text evidence="1">The sequence shown here is derived from an EMBL/GenBank/DDBJ whole genome shotgun (WGS) entry which is preliminary data.</text>
</comment>
<dbReference type="AlphaFoldDB" id="A0A8S1P121"/>
<dbReference type="EMBL" id="CAJJDN010000061">
    <property type="protein sequence ID" value="CAD8094024.1"/>
    <property type="molecule type" value="Genomic_DNA"/>
</dbReference>
<proteinExistence type="predicted"/>
<reference evidence="1" key="1">
    <citation type="submission" date="2021-01" db="EMBL/GenBank/DDBJ databases">
        <authorList>
            <consortium name="Genoscope - CEA"/>
            <person name="William W."/>
        </authorList>
    </citation>
    <scope>NUCLEOTIDE SEQUENCE</scope>
</reference>
<evidence type="ECO:0000313" key="2">
    <source>
        <dbReference type="Proteomes" id="UP000692954"/>
    </source>
</evidence>
<gene>
    <name evidence="1" type="ORF">PSON_ATCC_30995.1.T0610282</name>
</gene>
<dbReference type="Proteomes" id="UP000692954">
    <property type="component" value="Unassembled WGS sequence"/>
</dbReference>
<keyword evidence="2" id="KW-1185">Reference proteome</keyword>